<reference evidence="1 2" key="1">
    <citation type="submission" date="2017-11" db="EMBL/GenBank/DDBJ databases">
        <authorList>
            <person name="Duchaud E."/>
        </authorList>
    </citation>
    <scope>NUCLEOTIDE SEQUENCE [LARGE SCALE GENOMIC DNA]</scope>
    <source>
        <strain evidence="1 2">TNO010</strain>
    </source>
</reference>
<protein>
    <submittedName>
        <fullName evidence="1">Uncharacterized protein</fullName>
    </submittedName>
</protein>
<dbReference type="RefSeq" id="WP_172505821.1">
    <property type="nucleotide sequence ID" value="NZ_OENE01000048.1"/>
</dbReference>
<organism evidence="1 2">
    <name type="scientific">Tenacibaculum finnmarkense genomovar ulcerans</name>
    <dbReference type="NCBI Taxonomy" id="2781388"/>
    <lineage>
        <taxon>Bacteria</taxon>
        <taxon>Pseudomonadati</taxon>
        <taxon>Bacteroidota</taxon>
        <taxon>Flavobacteriia</taxon>
        <taxon>Flavobacteriales</taxon>
        <taxon>Flavobacteriaceae</taxon>
        <taxon>Tenacibaculum</taxon>
        <taxon>Tenacibaculum finnmarkense</taxon>
    </lineage>
</organism>
<dbReference type="InterPro" id="IPR053841">
    <property type="entry name" value="MksE"/>
</dbReference>
<evidence type="ECO:0000313" key="1">
    <source>
        <dbReference type="EMBL" id="SOU89664.1"/>
    </source>
</evidence>
<proteinExistence type="predicted"/>
<gene>
    <name evidence="1" type="ORF">TNO010_520051</name>
</gene>
<dbReference type="AlphaFoldDB" id="A0A2I2MCL0"/>
<dbReference type="Proteomes" id="UP000490060">
    <property type="component" value="Unassembled WGS sequence"/>
</dbReference>
<evidence type="ECO:0000313" key="2">
    <source>
        <dbReference type="Proteomes" id="UP000490060"/>
    </source>
</evidence>
<dbReference type="EMBL" id="OENE01000048">
    <property type="protein sequence ID" value="SOU89664.1"/>
    <property type="molecule type" value="Genomic_DNA"/>
</dbReference>
<dbReference type="Pfam" id="PF21980">
    <property type="entry name" value="MksE"/>
    <property type="match status" value="1"/>
</dbReference>
<name>A0A2I2MCL0_9FLAO</name>
<accession>A0A2I2MCL0</accession>
<sequence length="193" mass="22881">MLSKHTATIFETLRKGHFISSNSPNEKIKTLYKTLDDEETFEQLYDYFYPINYILEQGDDYFYFSRPREKNIDLERKINKAFEWIDILDFFKTYDSSFDVGVRFTASEIDSQLKNNADLKNKLKNLKGIGKENKEIKTLDSIKKIIDKLVKDNYISLENELTETYKVLTSFHYLKDLINTINIPQETENEIPE</sequence>